<protein>
    <submittedName>
        <fullName evidence="1">Uncharacterized protein</fullName>
    </submittedName>
</protein>
<reference evidence="1" key="1">
    <citation type="journal article" date="2014" name="BMC Genomics">
        <title>Characterizing the developmental transcriptome of the oriental fruit fly, Bactrocera dorsalis (Diptera: Tephritidae) through comparative genomic analysis with Drosophila melanogaster utilizing modENCODE datasets.</title>
        <authorList>
            <person name="Geib S.M."/>
            <person name="Calla B."/>
            <person name="Hall B."/>
            <person name="Hou S."/>
            <person name="Manoukis N.C."/>
        </authorList>
    </citation>
    <scope>NUCLEOTIDE SEQUENCE</scope>
    <source>
        <strain evidence="1">Punador</strain>
    </source>
</reference>
<dbReference type="EMBL" id="GAKP01002230">
    <property type="protein sequence ID" value="JAC56722.1"/>
    <property type="molecule type" value="Transcribed_RNA"/>
</dbReference>
<evidence type="ECO:0000313" key="1">
    <source>
        <dbReference type="EMBL" id="JAC56722.1"/>
    </source>
</evidence>
<sequence>MIDIQELIAGDEINESDLMTMTNENQLEVALAIFPMLKIKNCSLKNIEKMLNMAKQLEEYILENDPLSDRAEIFKQNLQNNLAPYQEIHKDLRNKSKQTSMHDFFLSQ</sequence>
<name>A0A034WQZ3_BACDO</name>
<dbReference type="AlphaFoldDB" id="A0A034WQZ3"/>
<proteinExistence type="predicted"/>
<organism evidence="1">
    <name type="scientific">Bactrocera dorsalis</name>
    <name type="common">Oriental fruit fly</name>
    <name type="synonym">Dacus dorsalis</name>
    <dbReference type="NCBI Taxonomy" id="27457"/>
    <lineage>
        <taxon>Eukaryota</taxon>
        <taxon>Metazoa</taxon>
        <taxon>Ecdysozoa</taxon>
        <taxon>Arthropoda</taxon>
        <taxon>Hexapoda</taxon>
        <taxon>Insecta</taxon>
        <taxon>Pterygota</taxon>
        <taxon>Neoptera</taxon>
        <taxon>Endopterygota</taxon>
        <taxon>Diptera</taxon>
        <taxon>Brachycera</taxon>
        <taxon>Muscomorpha</taxon>
        <taxon>Tephritoidea</taxon>
        <taxon>Tephritidae</taxon>
        <taxon>Bactrocera</taxon>
        <taxon>Bactrocera</taxon>
    </lineage>
</organism>
<accession>A0A034WQZ3</accession>